<dbReference type="EMBL" id="JADNRY010000198">
    <property type="protein sequence ID" value="KAF9061552.1"/>
    <property type="molecule type" value="Genomic_DNA"/>
</dbReference>
<accession>A0A9P5PE95</accession>
<dbReference type="AlphaFoldDB" id="A0A9P5PE95"/>
<evidence type="ECO:0008006" key="4">
    <source>
        <dbReference type="Google" id="ProtNLM"/>
    </source>
</evidence>
<feature type="chain" id="PRO_5040254665" description="F-box domain-containing protein" evidence="1">
    <location>
        <begin position="22"/>
        <end position="273"/>
    </location>
</feature>
<evidence type="ECO:0000313" key="2">
    <source>
        <dbReference type="EMBL" id="KAF9061552.1"/>
    </source>
</evidence>
<reference evidence="2" key="1">
    <citation type="submission" date="2020-11" db="EMBL/GenBank/DDBJ databases">
        <authorList>
            <consortium name="DOE Joint Genome Institute"/>
            <person name="Ahrendt S."/>
            <person name="Riley R."/>
            <person name="Andreopoulos W."/>
            <person name="Labutti K."/>
            <person name="Pangilinan J."/>
            <person name="Ruiz-Duenas F.J."/>
            <person name="Barrasa J.M."/>
            <person name="Sanchez-Garcia M."/>
            <person name="Camarero S."/>
            <person name="Miyauchi S."/>
            <person name="Serrano A."/>
            <person name="Linde D."/>
            <person name="Babiker R."/>
            <person name="Drula E."/>
            <person name="Ayuso-Fernandez I."/>
            <person name="Pacheco R."/>
            <person name="Padilla G."/>
            <person name="Ferreira P."/>
            <person name="Barriuso J."/>
            <person name="Kellner H."/>
            <person name="Castanera R."/>
            <person name="Alfaro M."/>
            <person name="Ramirez L."/>
            <person name="Pisabarro A.G."/>
            <person name="Kuo A."/>
            <person name="Tritt A."/>
            <person name="Lipzen A."/>
            <person name="He G."/>
            <person name="Yan M."/>
            <person name="Ng V."/>
            <person name="Cullen D."/>
            <person name="Martin F."/>
            <person name="Rosso M.-N."/>
            <person name="Henrissat B."/>
            <person name="Hibbett D."/>
            <person name="Martinez A.T."/>
            <person name="Grigoriev I.V."/>
        </authorList>
    </citation>
    <scope>NUCLEOTIDE SEQUENCE</scope>
    <source>
        <strain evidence="2">AH 40177</strain>
    </source>
</reference>
<sequence length="273" mass="31371">MRYIRIFLLLGLVSLVPSALSVRGPKRIGQPAIVATFIQTTGKPIIAPKGSKRPPLSLNTRNPKSAVINLVRTLASELEIATAIEVERRPVVGWQNRNGVPYTDMFRFFSIIEGFLKGNLDLSGRHETRLNELKPLWKLFFDDVFRVKDTARISLVQEEDEDGFSQNQPFYKITEEEWKDFRFKWKIPRRLDFNHVVKQTERICQLCALHQDGPKIQKLCLLDLPTEVLDLILSVASLENARLLSATSKRLYRLGRPYTFKASSAIIYLLLLY</sequence>
<evidence type="ECO:0000313" key="3">
    <source>
        <dbReference type="Proteomes" id="UP000772434"/>
    </source>
</evidence>
<evidence type="ECO:0000256" key="1">
    <source>
        <dbReference type="SAM" id="SignalP"/>
    </source>
</evidence>
<feature type="signal peptide" evidence="1">
    <location>
        <begin position="1"/>
        <end position="21"/>
    </location>
</feature>
<dbReference type="OrthoDB" id="3258311at2759"/>
<proteinExistence type="predicted"/>
<keyword evidence="3" id="KW-1185">Reference proteome</keyword>
<organism evidence="2 3">
    <name type="scientific">Rhodocollybia butyracea</name>
    <dbReference type="NCBI Taxonomy" id="206335"/>
    <lineage>
        <taxon>Eukaryota</taxon>
        <taxon>Fungi</taxon>
        <taxon>Dikarya</taxon>
        <taxon>Basidiomycota</taxon>
        <taxon>Agaricomycotina</taxon>
        <taxon>Agaricomycetes</taxon>
        <taxon>Agaricomycetidae</taxon>
        <taxon>Agaricales</taxon>
        <taxon>Marasmiineae</taxon>
        <taxon>Omphalotaceae</taxon>
        <taxon>Rhodocollybia</taxon>
    </lineage>
</organism>
<keyword evidence="1" id="KW-0732">Signal</keyword>
<protein>
    <recommendedName>
        <fullName evidence="4">F-box domain-containing protein</fullName>
    </recommendedName>
</protein>
<comment type="caution">
    <text evidence="2">The sequence shown here is derived from an EMBL/GenBank/DDBJ whole genome shotgun (WGS) entry which is preliminary data.</text>
</comment>
<dbReference type="Proteomes" id="UP000772434">
    <property type="component" value="Unassembled WGS sequence"/>
</dbReference>
<gene>
    <name evidence="2" type="ORF">BDP27DRAFT_1452203</name>
</gene>
<name>A0A9P5PE95_9AGAR</name>